<gene>
    <name evidence="1" type="ORF">METZ01_LOCUS505862</name>
</gene>
<name>A0A383EA70_9ZZZZ</name>
<proteinExistence type="predicted"/>
<feature type="non-terminal residue" evidence="1">
    <location>
        <position position="1"/>
    </location>
</feature>
<reference evidence="1" key="1">
    <citation type="submission" date="2018-05" db="EMBL/GenBank/DDBJ databases">
        <authorList>
            <person name="Lanie J.A."/>
            <person name="Ng W.-L."/>
            <person name="Kazmierczak K.M."/>
            <person name="Andrzejewski T.M."/>
            <person name="Davidsen T.M."/>
            <person name="Wayne K.J."/>
            <person name="Tettelin H."/>
            <person name="Glass J.I."/>
            <person name="Rusch D."/>
            <person name="Podicherti R."/>
            <person name="Tsui H.-C.T."/>
            <person name="Winkler M.E."/>
        </authorList>
    </citation>
    <scope>NUCLEOTIDE SEQUENCE</scope>
</reference>
<sequence length="44" mass="4745">VKPHLEELADVFRTTIKGTAAASINVSHDGSVGHWIQNKYGISP</sequence>
<organism evidence="1">
    <name type="scientific">marine metagenome</name>
    <dbReference type="NCBI Taxonomy" id="408172"/>
    <lineage>
        <taxon>unclassified sequences</taxon>
        <taxon>metagenomes</taxon>
        <taxon>ecological metagenomes</taxon>
    </lineage>
</organism>
<evidence type="ECO:0000313" key="1">
    <source>
        <dbReference type="EMBL" id="SVE53008.1"/>
    </source>
</evidence>
<protein>
    <submittedName>
        <fullName evidence="1">Uncharacterized protein</fullName>
    </submittedName>
</protein>
<accession>A0A383EA70</accession>
<dbReference type="EMBL" id="UINC01223704">
    <property type="protein sequence ID" value="SVE53008.1"/>
    <property type="molecule type" value="Genomic_DNA"/>
</dbReference>
<feature type="non-terminal residue" evidence="1">
    <location>
        <position position="44"/>
    </location>
</feature>
<dbReference type="AlphaFoldDB" id="A0A383EA70"/>